<sequence length="85" mass="10152">MREKINKCPALKVAYLRMFIQPLAAFTQFIENVLFTPASFKMLFMFMYHFNRHPGLEPGSRNTQAMMIWIPHRVRDDRNRIAFMA</sequence>
<reference evidence="1" key="2">
    <citation type="journal article" date="2021" name="PeerJ">
        <title>Extensive microbial diversity within the chicken gut microbiome revealed by metagenomics and culture.</title>
        <authorList>
            <person name="Gilroy R."/>
            <person name="Ravi A."/>
            <person name="Getino M."/>
            <person name="Pursley I."/>
            <person name="Horton D.L."/>
            <person name="Alikhan N.F."/>
            <person name="Baker D."/>
            <person name="Gharbi K."/>
            <person name="Hall N."/>
            <person name="Watson M."/>
            <person name="Adriaenssens E.M."/>
            <person name="Foster-Nyarko E."/>
            <person name="Jarju S."/>
            <person name="Secka A."/>
            <person name="Antonio M."/>
            <person name="Oren A."/>
            <person name="Chaudhuri R.R."/>
            <person name="La Ragione R."/>
            <person name="Hildebrand F."/>
            <person name="Pallen M.J."/>
        </authorList>
    </citation>
    <scope>NUCLEOTIDE SEQUENCE</scope>
    <source>
        <strain evidence="1">CHK55-1828</strain>
    </source>
</reference>
<evidence type="ECO:0000313" key="4">
    <source>
        <dbReference type="Proteomes" id="UP000766986"/>
    </source>
</evidence>
<evidence type="ECO:0000313" key="1">
    <source>
        <dbReference type="EMBL" id="HJF90783.1"/>
    </source>
</evidence>
<keyword evidence="4" id="KW-1185">Reference proteome</keyword>
<dbReference type="RefSeq" id="WP_072545340.1">
    <property type="nucleotide sequence ID" value="NZ_CALUIP010000057.1"/>
</dbReference>
<gene>
    <name evidence="2" type="ORF">H7U35_08055</name>
    <name evidence="1" type="ORF">K8W02_00120</name>
</gene>
<reference evidence="1" key="4">
    <citation type="submission" date="2021-09" db="EMBL/GenBank/DDBJ databases">
        <authorList>
            <person name="Gilroy R."/>
        </authorList>
    </citation>
    <scope>NUCLEOTIDE SEQUENCE</scope>
    <source>
        <strain evidence="1">CHK55-1828</strain>
    </source>
</reference>
<evidence type="ECO:0000313" key="2">
    <source>
        <dbReference type="EMBL" id="MBM6735172.1"/>
    </source>
</evidence>
<protein>
    <submittedName>
        <fullName evidence="1">Uncharacterized protein</fullName>
    </submittedName>
</protein>
<dbReference type="AlphaFoldDB" id="A0A921HTR3"/>
<dbReference type="Proteomes" id="UP000717835">
    <property type="component" value="Unassembled WGS sequence"/>
</dbReference>
<evidence type="ECO:0000313" key="3">
    <source>
        <dbReference type="Proteomes" id="UP000717835"/>
    </source>
</evidence>
<accession>A0A921HTR3</accession>
<reference evidence="2 4" key="3">
    <citation type="journal article" date="2021" name="Sci. Rep.">
        <title>The distribution of antibiotic resistance genes in chicken gut microbiota commensals.</title>
        <authorList>
            <person name="Juricova H."/>
            <person name="Matiasovicova J."/>
            <person name="Kubasova T."/>
            <person name="Cejkova D."/>
            <person name="Rychlik I."/>
        </authorList>
    </citation>
    <scope>NUCLEOTIDE SEQUENCE [LARGE SCALE GENOMIC DNA]</scope>
    <source>
        <strain evidence="2 4">An772</strain>
    </source>
</reference>
<name>A0A921HTR3_9BACT</name>
<dbReference type="EMBL" id="JACLYZ010000014">
    <property type="protein sequence ID" value="MBM6735172.1"/>
    <property type="molecule type" value="Genomic_DNA"/>
</dbReference>
<dbReference type="EMBL" id="DYVX01000002">
    <property type="protein sequence ID" value="HJF90783.1"/>
    <property type="molecule type" value="Genomic_DNA"/>
</dbReference>
<organism evidence="1 3">
    <name type="scientific">Mediterranea massiliensis</name>
    <dbReference type="NCBI Taxonomy" id="1841865"/>
    <lineage>
        <taxon>Bacteria</taxon>
        <taxon>Pseudomonadati</taxon>
        <taxon>Bacteroidota</taxon>
        <taxon>Bacteroidia</taxon>
        <taxon>Bacteroidales</taxon>
        <taxon>Bacteroidaceae</taxon>
        <taxon>Mediterranea</taxon>
    </lineage>
</organism>
<comment type="caution">
    <text evidence="1">The sequence shown here is derived from an EMBL/GenBank/DDBJ whole genome shotgun (WGS) entry which is preliminary data.</text>
</comment>
<reference evidence="2" key="1">
    <citation type="submission" date="2020-08" db="EMBL/GenBank/DDBJ databases">
        <authorList>
            <person name="Cejkova D."/>
            <person name="Kubasova T."/>
            <person name="Jahodarova E."/>
            <person name="Rychlik I."/>
        </authorList>
    </citation>
    <scope>NUCLEOTIDE SEQUENCE</scope>
    <source>
        <strain evidence="2">An772</strain>
    </source>
</reference>
<dbReference type="Proteomes" id="UP000766986">
    <property type="component" value="Unassembled WGS sequence"/>
</dbReference>
<proteinExistence type="predicted"/>